<dbReference type="EMBL" id="UINC01170315">
    <property type="protein sequence ID" value="SVD74300.1"/>
    <property type="molecule type" value="Genomic_DNA"/>
</dbReference>
<name>A0A382XTY6_9ZZZZ</name>
<proteinExistence type="predicted"/>
<dbReference type="AlphaFoldDB" id="A0A382XTY6"/>
<evidence type="ECO:0000313" key="1">
    <source>
        <dbReference type="EMBL" id="SVD74300.1"/>
    </source>
</evidence>
<gene>
    <name evidence="1" type="ORF">METZ01_LOCUS427154</name>
</gene>
<accession>A0A382XTY6</accession>
<organism evidence="1">
    <name type="scientific">marine metagenome</name>
    <dbReference type="NCBI Taxonomy" id="408172"/>
    <lineage>
        <taxon>unclassified sequences</taxon>
        <taxon>metagenomes</taxon>
        <taxon>ecological metagenomes</taxon>
    </lineage>
</organism>
<reference evidence="1" key="1">
    <citation type="submission" date="2018-05" db="EMBL/GenBank/DDBJ databases">
        <authorList>
            <person name="Lanie J.A."/>
            <person name="Ng W.-L."/>
            <person name="Kazmierczak K.M."/>
            <person name="Andrzejewski T.M."/>
            <person name="Davidsen T.M."/>
            <person name="Wayne K.J."/>
            <person name="Tettelin H."/>
            <person name="Glass J.I."/>
            <person name="Rusch D."/>
            <person name="Podicherti R."/>
            <person name="Tsui H.-C.T."/>
            <person name="Winkler M.E."/>
        </authorList>
    </citation>
    <scope>NUCLEOTIDE SEQUENCE</scope>
</reference>
<protein>
    <submittedName>
        <fullName evidence="1">Uncharacterized protein</fullName>
    </submittedName>
</protein>
<sequence length="29" mass="3372">MHHLEHFIGSSQTKAVKLLLLQKKKNTKI</sequence>